<feature type="compositionally biased region" description="Basic residues" evidence="1">
    <location>
        <begin position="151"/>
        <end position="161"/>
    </location>
</feature>
<feature type="compositionally biased region" description="Basic and acidic residues" evidence="1">
    <location>
        <begin position="178"/>
        <end position="191"/>
    </location>
</feature>
<dbReference type="Proteomes" id="UP000076738">
    <property type="component" value="Unassembled WGS sequence"/>
</dbReference>
<dbReference type="PANTHER" id="PTHR47204:SF1">
    <property type="entry name" value="RIBONUCLEASE H2 SUBUNIT C"/>
    <property type="match status" value="1"/>
</dbReference>
<dbReference type="GO" id="GO:0006401">
    <property type="term" value="P:RNA catabolic process"/>
    <property type="evidence" value="ECO:0007669"/>
    <property type="project" value="InterPro"/>
</dbReference>
<dbReference type="STRING" id="1330018.A0A167S1B0"/>
<evidence type="ECO:0000256" key="1">
    <source>
        <dbReference type="SAM" id="MobiDB-lite"/>
    </source>
</evidence>
<evidence type="ECO:0000313" key="2">
    <source>
        <dbReference type="EMBL" id="KZP01485.1"/>
    </source>
</evidence>
<keyword evidence="3" id="KW-1185">Reference proteome</keyword>
<feature type="region of interest" description="Disordered" evidence="1">
    <location>
        <begin position="130"/>
        <end position="191"/>
    </location>
</feature>
<name>A0A167S1B0_CALVF</name>
<accession>A0A167S1B0</accession>
<dbReference type="EMBL" id="KV417266">
    <property type="protein sequence ID" value="KZP01485.1"/>
    <property type="molecule type" value="Genomic_DNA"/>
</dbReference>
<gene>
    <name evidence="2" type="ORF">CALVIDRAFT_551890</name>
</gene>
<dbReference type="AlphaFoldDB" id="A0A167S1B0"/>
<dbReference type="InterPro" id="IPR013924">
    <property type="entry name" value="RNase_H2_suC"/>
</dbReference>
<dbReference type="Pfam" id="PF08615">
    <property type="entry name" value="RNase_H2_suC"/>
    <property type="match status" value="1"/>
</dbReference>
<protein>
    <submittedName>
        <fullName evidence="2">Uncharacterized protein</fullName>
    </submittedName>
</protein>
<proteinExistence type="predicted"/>
<dbReference type="OrthoDB" id="6222486at2759"/>
<dbReference type="Gene3D" id="2.40.128.680">
    <property type="match status" value="1"/>
</dbReference>
<sequence length="237" mass="25996">MSGFFPRPLPPITPDHARRVDAFRVSSLTSFLSWPQLSVLSAPEVMTSIHITPSRGPPRETSLHLMPFHISYDGPAPLSTYFLVQPSTPDPPTAEEQASNPSLKDRFLSSFRGRSLKGVHLPLPEGYTGVILRSSAPGPAKPKAQHTASPSKRRTGTRKRAASPLPVPDSEDEAEQAAQREEEQRPRKELRVDGTFDGFVLWGADGEADEEDAYARALGEWRRLGDLIHDTSIGAKA</sequence>
<reference evidence="2 3" key="1">
    <citation type="journal article" date="2016" name="Mol. Biol. Evol.">
        <title>Comparative Genomics of Early-Diverging Mushroom-Forming Fungi Provides Insights into the Origins of Lignocellulose Decay Capabilities.</title>
        <authorList>
            <person name="Nagy L.G."/>
            <person name="Riley R."/>
            <person name="Tritt A."/>
            <person name="Adam C."/>
            <person name="Daum C."/>
            <person name="Floudas D."/>
            <person name="Sun H."/>
            <person name="Yadav J.S."/>
            <person name="Pangilinan J."/>
            <person name="Larsson K.H."/>
            <person name="Matsuura K."/>
            <person name="Barry K."/>
            <person name="Labutti K."/>
            <person name="Kuo R."/>
            <person name="Ohm R.A."/>
            <person name="Bhattacharya S.S."/>
            <person name="Shirouzu T."/>
            <person name="Yoshinaga Y."/>
            <person name="Martin F.M."/>
            <person name="Grigoriev I.V."/>
            <person name="Hibbett D.S."/>
        </authorList>
    </citation>
    <scope>NUCLEOTIDE SEQUENCE [LARGE SCALE GENOMIC DNA]</scope>
    <source>
        <strain evidence="2 3">TUFC12733</strain>
    </source>
</reference>
<dbReference type="GO" id="GO:0032299">
    <property type="term" value="C:ribonuclease H2 complex"/>
    <property type="evidence" value="ECO:0007669"/>
    <property type="project" value="InterPro"/>
</dbReference>
<organism evidence="2 3">
    <name type="scientific">Calocera viscosa (strain TUFC12733)</name>
    <dbReference type="NCBI Taxonomy" id="1330018"/>
    <lineage>
        <taxon>Eukaryota</taxon>
        <taxon>Fungi</taxon>
        <taxon>Dikarya</taxon>
        <taxon>Basidiomycota</taxon>
        <taxon>Agaricomycotina</taxon>
        <taxon>Dacrymycetes</taxon>
        <taxon>Dacrymycetales</taxon>
        <taxon>Dacrymycetaceae</taxon>
        <taxon>Calocera</taxon>
    </lineage>
</organism>
<evidence type="ECO:0000313" key="3">
    <source>
        <dbReference type="Proteomes" id="UP000076738"/>
    </source>
</evidence>
<dbReference type="PANTHER" id="PTHR47204">
    <property type="entry name" value="OS02G0168900 PROTEIN"/>
    <property type="match status" value="1"/>
</dbReference>
<dbReference type="CDD" id="cd09271">
    <property type="entry name" value="RNase_H2-C"/>
    <property type="match status" value="1"/>
</dbReference>